<dbReference type="InterPro" id="IPR026749">
    <property type="entry name" value="Tmem135"/>
</dbReference>
<evidence type="ECO:0000313" key="1">
    <source>
        <dbReference type="EMBL" id="CAD8061101.1"/>
    </source>
</evidence>
<organism evidence="1 2">
    <name type="scientific">Paramecium primaurelia</name>
    <dbReference type="NCBI Taxonomy" id="5886"/>
    <lineage>
        <taxon>Eukaryota</taxon>
        <taxon>Sar</taxon>
        <taxon>Alveolata</taxon>
        <taxon>Ciliophora</taxon>
        <taxon>Intramacronucleata</taxon>
        <taxon>Oligohymenophorea</taxon>
        <taxon>Peniculida</taxon>
        <taxon>Parameciidae</taxon>
        <taxon>Paramecium</taxon>
    </lineage>
</organism>
<dbReference type="PANTHER" id="PTHR12459">
    <property type="entry name" value="TRANSMEMBRANE PROTEIN 135-RELATED"/>
    <property type="match status" value="1"/>
</dbReference>
<comment type="caution">
    <text evidence="1">The sequence shown here is derived from an EMBL/GenBank/DDBJ whole genome shotgun (WGS) entry which is preliminary data.</text>
</comment>
<sequence>MNLRIDRFIQTLLAKSQHCQHGCSCFEHVSIQSLQTFKYAYILRTALSLLQILVKFKKNKLKQILKILISKDNIKFCLFLSSYTLFTKGLHCLLRNQYEQDSPKYAFYCGLLGGMISLSFLKYEQRKFWALYMIVRALDTRFHNLQKYYLIIQLKQVCLCYHLFIYATHCSLCLFF</sequence>
<dbReference type="AlphaFoldDB" id="A0A8S1L252"/>
<name>A0A8S1L252_PARPR</name>
<dbReference type="EMBL" id="CAJJDM010000030">
    <property type="protein sequence ID" value="CAD8061101.1"/>
    <property type="molecule type" value="Genomic_DNA"/>
</dbReference>
<keyword evidence="2" id="KW-1185">Reference proteome</keyword>
<dbReference type="OMA" id="NIKFCLF"/>
<proteinExistence type="predicted"/>
<accession>A0A8S1L252</accession>
<dbReference type="Proteomes" id="UP000688137">
    <property type="component" value="Unassembled WGS sequence"/>
</dbReference>
<evidence type="ECO:0008006" key="3">
    <source>
        <dbReference type="Google" id="ProtNLM"/>
    </source>
</evidence>
<protein>
    <recommendedName>
        <fullName evidence="3">Transmembrane protein</fullName>
    </recommendedName>
</protein>
<gene>
    <name evidence="1" type="ORF">PPRIM_AZ9-3.1.T0310139</name>
</gene>
<evidence type="ECO:0000313" key="2">
    <source>
        <dbReference type="Proteomes" id="UP000688137"/>
    </source>
</evidence>
<reference evidence="1" key="1">
    <citation type="submission" date="2021-01" db="EMBL/GenBank/DDBJ databases">
        <authorList>
            <consortium name="Genoscope - CEA"/>
            <person name="William W."/>
        </authorList>
    </citation>
    <scope>NUCLEOTIDE SEQUENCE</scope>
</reference>